<dbReference type="EMBL" id="JAPWDQ010000012">
    <property type="protein sequence ID" value="KAJ5475362.1"/>
    <property type="molecule type" value="Genomic_DNA"/>
</dbReference>
<name>A0A9X0BNM0_9EURO</name>
<dbReference type="Proteomes" id="UP001148312">
    <property type="component" value="Unassembled WGS sequence"/>
</dbReference>
<reference evidence="2" key="2">
    <citation type="journal article" date="2023" name="IMA Fungus">
        <title>Comparative genomic study of the Penicillium genus elucidates a diverse pangenome and 15 lateral gene transfer events.</title>
        <authorList>
            <person name="Petersen C."/>
            <person name="Sorensen T."/>
            <person name="Nielsen M.R."/>
            <person name="Sondergaard T.E."/>
            <person name="Sorensen J.L."/>
            <person name="Fitzpatrick D.A."/>
            <person name="Frisvad J.C."/>
            <person name="Nielsen K.L."/>
        </authorList>
    </citation>
    <scope>NUCLEOTIDE SEQUENCE</scope>
    <source>
        <strain evidence="2">IBT 30728</strain>
    </source>
</reference>
<dbReference type="AlphaFoldDB" id="A0A9X0BNM0"/>
<protein>
    <submittedName>
        <fullName evidence="2">Uncharacterized protein</fullName>
    </submittedName>
</protein>
<proteinExistence type="predicted"/>
<feature type="compositionally biased region" description="Polar residues" evidence="1">
    <location>
        <begin position="8"/>
        <end position="25"/>
    </location>
</feature>
<evidence type="ECO:0000313" key="3">
    <source>
        <dbReference type="Proteomes" id="UP001148312"/>
    </source>
</evidence>
<reference evidence="2" key="1">
    <citation type="submission" date="2022-12" db="EMBL/GenBank/DDBJ databases">
        <authorList>
            <person name="Petersen C."/>
        </authorList>
    </citation>
    <scope>NUCLEOTIDE SEQUENCE</scope>
    <source>
        <strain evidence="2">IBT 30728</strain>
    </source>
</reference>
<comment type="caution">
    <text evidence="2">The sequence shown here is derived from an EMBL/GenBank/DDBJ whole genome shotgun (WGS) entry which is preliminary data.</text>
</comment>
<evidence type="ECO:0000313" key="2">
    <source>
        <dbReference type="EMBL" id="KAJ5475362.1"/>
    </source>
</evidence>
<accession>A0A9X0BNM0</accession>
<gene>
    <name evidence="2" type="ORF">N7539_008428</name>
</gene>
<organism evidence="2 3">
    <name type="scientific">Penicillium diatomitis</name>
    <dbReference type="NCBI Taxonomy" id="2819901"/>
    <lineage>
        <taxon>Eukaryota</taxon>
        <taxon>Fungi</taxon>
        <taxon>Dikarya</taxon>
        <taxon>Ascomycota</taxon>
        <taxon>Pezizomycotina</taxon>
        <taxon>Eurotiomycetes</taxon>
        <taxon>Eurotiomycetidae</taxon>
        <taxon>Eurotiales</taxon>
        <taxon>Aspergillaceae</taxon>
        <taxon>Penicillium</taxon>
    </lineage>
</organism>
<feature type="region of interest" description="Disordered" evidence="1">
    <location>
        <begin position="1"/>
        <end position="25"/>
    </location>
</feature>
<dbReference type="RefSeq" id="XP_056787120.1">
    <property type="nucleotide sequence ID" value="XM_056938028.1"/>
</dbReference>
<keyword evidence="3" id="KW-1185">Reference proteome</keyword>
<dbReference type="GeneID" id="81628278"/>
<sequence>MSRWNHILTAQEQVTDQTGKELSSTNRPLQYGAQIQYLGSRPYMQRRRGDGWWNLAIKPMYPYKIANYSFSTEAVLSQYATPQL</sequence>
<evidence type="ECO:0000256" key="1">
    <source>
        <dbReference type="SAM" id="MobiDB-lite"/>
    </source>
</evidence>